<organism evidence="5 6">
    <name type="scientific">Anopheles farauti</name>
    <dbReference type="NCBI Taxonomy" id="69004"/>
    <lineage>
        <taxon>Eukaryota</taxon>
        <taxon>Metazoa</taxon>
        <taxon>Ecdysozoa</taxon>
        <taxon>Arthropoda</taxon>
        <taxon>Hexapoda</taxon>
        <taxon>Insecta</taxon>
        <taxon>Pterygota</taxon>
        <taxon>Neoptera</taxon>
        <taxon>Endopterygota</taxon>
        <taxon>Diptera</taxon>
        <taxon>Nematocera</taxon>
        <taxon>Culicoidea</taxon>
        <taxon>Culicidae</taxon>
        <taxon>Anophelinae</taxon>
        <taxon>Anopheles</taxon>
    </lineage>
</organism>
<comment type="function">
    <text evidence="3">May play a role in cellular stress response.</text>
</comment>
<reference evidence="6" key="1">
    <citation type="submission" date="2014-01" db="EMBL/GenBank/DDBJ databases">
        <title>The Genome Sequence of Anopheles farauti FAR1 (V2).</title>
        <authorList>
            <consortium name="The Broad Institute Genomics Platform"/>
            <person name="Neafsey D.E."/>
            <person name="Besansky N."/>
            <person name="Howell P."/>
            <person name="Walton C."/>
            <person name="Young S.K."/>
            <person name="Zeng Q."/>
            <person name="Gargeya S."/>
            <person name="Fitzgerald M."/>
            <person name="Haas B."/>
            <person name="Abouelleil A."/>
            <person name="Allen A.W."/>
            <person name="Alvarado L."/>
            <person name="Arachchi H.M."/>
            <person name="Berlin A.M."/>
            <person name="Chapman S.B."/>
            <person name="Gainer-Dewar J."/>
            <person name="Goldberg J."/>
            <person name="Griggs A."/>
            <person name="Gujja S."/>
            <person name="Hansen M."/>
            <person name="Howarth C."/>
            <person name="Imamovic A."/>
            <person name="Ireland A."/>
            <person name="Larimer J."/>
            <person name="McCowan C."/>
            <person name="Murphy C."/>
            <person name="Pearson M."/>
            <person name="Poon T.W."/>
            <person name="Priest M."/>
            <person name="Roberts A."/>
            <person name="Saif S."/>
            <person name="Shea T."/>
            <person name="Sisk P."/>
            <person name="Sykes S."/>
            <person name="Wortman J."/>
            <person name="Nusbaum C."/>
            <person name="Birren B."/>
        </authorList>
    </citation>
    <scope>NUCLEOTIDE SEQUENCE [LARGE SCALE GENOMIC DNA]</scope>
    <source>
        <strain evidence="6">FAR1</strain>
    </source>
</reference>
<dbReference type="SMART" id="SM00558">
    <property type="entry name" value="JmjC"/>
    <property type="match status" value="1"/>
</dbReference>
<dbReference type="Proteomes" id="UP000075886">
    <property type="component" value="Unassembled WGS sequence"/>
</dbReference>
<dbReference type="SUPFAM" id="SSF51197">
    <property type="entry name" value="Clavaminate synthase-like"/>
    <property type="match status" value="1"/>
</dbReference>
<dbReference type="InterPro" id="IPR041667">
    <property type="entry name" value="Cupin_8"/>
</dbReference>
<dbReference type="EnsemblMetazoa" id="AFAF016230-RA">
    <property type="protein sequence ID" value="AFAF016230-PA"/>
    <property type="gene ID" value="AFAF016230"/>
</dbReference>
<evidence type="ECO:0000313" key="6">
    <source>
        <dbReference type="Proteomes" id="UP000075886"/>
    </source>
</evidence>
<protein>
    <recommendedName>
        <fullName evidence="4">JmjC domain-containing protein</fullName>
    </recommendedName>
</protein>
<dbReference type="Pfam" id="PF13621">
    <property type="entry name" value="Cupin_8"/>
    <property type="match status" value="1"/>
</dbReference>
<feature type="domain" description="JmjC" evidence="4">
    <location>
        <begin position="95"/>
        <end position="254"/>
    </location>
</feature>
<dbReference type="VEuPathDB" id="VectorBase:AFAF016230"/>
<evidence type="ECO:0000256" key="3">
    <source>
        <dbReference type="ARBA" id="ARBA00037342"/>
    </source>
</evidence>
<keyword evidence="2" id="KW-0963">Cytoplasm</keyword>
<dbReference type="Gene3D" id="2.60.120.650">
    <property type="entry name" value="Cupin"/>
    <property type="match status" value="1"/>
</dbReference>
<dbReference type="PANTHER" id="PTHR12461">
    <property type="entry name" value="HYPOXIA-INDUCIBLE FACTOR 1 ALPHA INHIBITOR-RELATED"/>
    <property type="match status" value="1"/>
</dbReference>
<dbReference type="PANTHER" id="PTHR12461:SF43">
    <property type="entry name" value="HSPB1-ASSOCIATED PROTEIN 1"/>
    <property type="match status" value="1"/>
</dbReference>
<evidence type="ECO:0000256" key="1">
    <source>
        <dbReference type="ARBA" id="ARBA00004496"/>
    </source>
</evidence>
<dbReference type="EMBL" id="AXCN02002212">
    <property type="status" value="NOT_ANNOTATED_CDS"/>
    <property type="molecule type" value="Genomic_DNA"/>
</dbReference>
<dbReference type="PROSITE" id="PS51184">
    <property type="entry name" value="JMJC"/>
    <property type="match status" value="1"/>
</dbReference>
<evidence type="ECO:0000256" key="2">
    <source>
        <dbReference type="ARBA" id="ARBA00022490"/>
    </source>
</evidence>
<name>A0A182QT04_9DIPT</name>
<evidence type="ECO:0000259" key="4">
    <source>
        <dbReference type="PROSITE" id="PS51184"/>
    </source>
</evidence>
<reference evidence="5" key="2">
    <citation type="submission" date="2020-05" db="UniProtKB">
        <authorList>
            <consortium name="EnsemblMetazoa"/>
        </authorList>
    </citation>
    <scope>IDENTIFICATION</scope>
    <source>
        <strain evidence="5">FAR1</strain>
    </source>
</reference>
<dbReference type="GO" id="GO:0005737">
    <property type="term" value="C:cytoplasm"/>
    <property type="evidence" value="ECO:0007669"/>
    <property type="project" value="UniProtKB-SubCell"/>
</dbReference>
<keyword evidence="6" id="KW-1185">Reference proteome</keyword>
<accession>A0A182QT04</accession>
<dbReference type="AlphaFoldDB" id="A0A182QT04"/>
<proteinExistence type="predicted"/>
<evidence type="ECO:0000313" key="5">
    <source>
        <dbReference type="EnsemblMetazoa" id="AFAF016230-PA"/>
    </source>
</evidence>
<dbReference type="STRING" id="69004.A0A182QT04"/>
<dbReference type="InterPro" id="IPR003347">
    <property type="entry name" value="JmjC_dom"/>
</dbReference>
<comment type="subcellular location">
    <subcellularLocation>
        <location evidence="1">Cytoplasm</location>
    </subcellularLocation>
</comment>
<sequence length="399" mass="46526">MHESINMDPTKLKDIILNAKRPYVIQNATHTQWKCFHQTFEEWCKGFDAMTPNLVPFEGCSKKGNSTPQWERQRTKVMMKMQDICKPKESSNNRWNSFSYRNIGQLPEPCRRGINFAAFGFPEIDEDITFWIGSAGAHTPCHYDTYGCNIVVQVYGRKSWILLPPEAKLTPVRVPYEESSVYCEQNFYSPSSYVPFVHIEDNVYHVVLEPGMALIVPPRWWHYVENLEPSLNLNTWLSLQTDLDSLISECITKLVLQDLCNGKPEVIRNHIINPTEDLLATGDSVDETYDILNYLLGQKQKNKHQCPNMSRYPWGYLNNDDFSNLIEGYDSFIKPVQKLDQWDFFKIISRNRLRYDSLNRCSEELPVDDAIQLDRLRNLINISCHPNTIKLMEKQLLED</sequence>